<evidence type="ECO:0000313" key="3">
    <source>
        <dbReference type="Proteomes" id="UP000615755"/>
    </source>
</evidence>
<organism evidence="2 3">
    <name type="scientific">Pseudoalteromonas aurantia 208</name>
    <dbReference type="NCBI Taxonomy" id="1314867"/>
    <lineage>
        <taxon>Bacteria</taxon>
        <taxon>Pseudomonadati</taxon>
        <taxon>Pseudomonadota</taxon>
        <taxon>Gammaproteobacteria</taxon>
        <taxon>Alteromonadales</taxon>
        <taxon>Pseudoalteromonadaceae</taxon>
        <taxon>Pseudoalteromonas</taxon>
    </lineage>
</organism>
<accession>A0ABR9E7P8</accession>
<feature type="chain" id="PRO_5047445932" evidence="1">
    <location>
        <begin position="21"/>
        <end position="97"/>
    </location>
</feature>
<evidence type="ECO:0000256" key="1">
    <source>
        <dbReference type="SAM" id="SignalP"/>
    </source>
</evidence>
<keyword evidence="1" id="KW-0732">Signal</keyword>
<dbReference type="EMBL" id="AQGV01000011">
    <property type="protein sequence ID" value="MBE0367018.1"/>
    <property type="molecule type" value="Genomic_DNA"/>
</dbReference>
<proteinExistence type="predicted"/>
<dbReference type="RefSeq" id="WP_192506485.1">
    <property type="nucleotide sequence ID" value="NZ_AQGV01000011.1"/>
</dbReference>
<name>A0ABR9E7P8_9GAMM</name>
<sequence>MTLSNYLLSLCCASLFATYAGVCIPDHCAQVYIERRYVEASGTIYVGTSGDEKILNCNAVAELGYAKLIGNHFQRSPAFDGAEIAVIQNPHTKLISA</sequence>
<keyword evidence="3" id="KW-1185">Reference proteome</keyword>
<feature type="signal peptide" evidence="1">
    <location>
        <begin position="1"/>
        <end position="20"/>
    </location>
</feature>
<protein>
    <submittedName>
        <fullName evidence="2">Uncharacterized protein</fullName>
    </submittedName>
</protein>
<reference evidence="2 3" key="1">
    <citation type="submission" date="2015-03" db="EMBL/GenBank/DDBJ databases">
        <title>Genome sequence of Pseudoalteromonas aurantia.</title>
        <authorList>
            <person name="Xie B.-B."/>
            <person name="Rong J.-C."/>
            <person name="Qin Q.-L."/>
            <person name="Zhang Y.-Z."/>
        </authorList>
    </citation>
    <scope>NUCLEOTIDE SEQUENCE [LARGE SCALE GENOMIC DNA]</scope>
    <source>
        <strain evidence="2 3">208</strain>
    </source>
</reference>
<dbReference type="Proteomes" id="UP000615755">
    <property type="component" value="Unassembled WGS sequence"/>
</dbReference>
<evidence type="ECO:0000313" key="2">
    <source>
        <dbReference type="EMBL" id="MBE0367018.1"/>
    </source>
</evidence>
<gene>
    <name evidence="2" type="ORF">PAUR_a0311</name>
</gene>
<comment type="caution">
    <text evidence="2">The sequence shown here is derived from an EMBL/GenBank/DDBJ whole genome shotgun (WGS) entry which is preliminary data.</text>
</comment>